<name>A0AAN9FSX3_CROPI</name>
<dbReference type="EMBL" id="JAYWIO010000002">
    <property type="protein sequence ID" value="KAK7282089.1"/>
    <property type="molecule type" value="Genomic_DNA"/>
</dbReference>
<reference evidence="2 3" key="1">
    <citation type="submission" date="2024-01" db="EMBL/GenBank/DDBJ databases">
        <title>The genomes of 5 underutilized Papilionoideae crops provide insights into root nodulation and disease resistanc.</title>
        <authorList>
            <person name="Yuan L."/>
        </authorList>
    </citation>
    <scope>NUCLEOTIDE SEQUENCE [LARGE SCALE GENOMIC DNA]</scope>
    <source>
        <strain evidence="2">ZHUSHIDOU_FW_LH</strain>
        <tissue evidence="2">Leaf</tissue>
    </source>
</reference>
<protein>
    <submittedName>
        <fullName evidence="2">Uncharacterized protein</fullName>
    </submittedName>
</protein>
<evidence type="ECO:0000313" key="2">
    <source>
        <dbReference type="EMBL" id="KAK7282089.1"/>
    </source>
</evidence>
<gene>
    <name evidence="2" type="ORF">RIF29_10623</name>
</gene>
<dbReference type="Proteomes" id="UP001372338">
    <property type="component" value="Unassembled WGS sequence"/>
</dbReference>
<evidence type="ECO:0000313" key="3">
    <source>
        <dbReference type="Proteomes" id="UP001372338"/>
    </source>
</evidence>
<comment type="caution">
    <text evidence="2">The sequence shown here is derived from an EMBL/GenBank/DDBJ whole genome shotgun (WGS) entry which is preliminary data.</text>
</comment>
<dbReference type="AlphaFoldDB" id="A0AAN9FSX3"/>
<proteinExistence type="predicted"/>
<evidence type="ECO:0000256" key="1">
    <source>
        <dbReference type="SAM" id="MobiDB-lite"/>
    </source>
</evidence>
<feature type="compositionally biased region" description="Basic and acidic residues" evidence="1">
    <location>
        <begin position="1"/>
        <end position="10"/>
    </location>
</feature>
<keyword evidence="3" id="KW-1185">Reference proteome</keyword>
<sequence length="173" mass="20104">MVDARIKEESSEGSSPVERSDTDEWEHDTAKVPTTASNEEGHSFSSVSIILYRGAVIYSGFCHSSKWLSVRSPTLANVDERELNEEERNQRRVASTEFWRLSKMKECLLHQKSRSLWLKVRDMNSKFFNTTINRNRKHNEILGVKINGACRDELEIVKAHIREVFEEIFKEES</sequence>
<organism evidence="2 3">
    <name type="scientific">Crotalaria pallida</name>
    <name type="common">Smooth rattlebox</name>
    <name type="synonym">Crotalaria striata</name>
    <dbReference type="NCBI Taxonomy" id="3830"/>
    <lineage>
        <taxon>Eukaryota</taxon>
        <taxon>Viridiplantae</taxon>
        <taxon>Streptophyta</taxon>
        <taxon>Embryophyta</taxon>
        <taxon>Tracheophyta</taxon>
        <taxon>Spermatophyta</taxon>
        <taxon>Magnoliopsida</taxon>
        <taxon>eudicotyledons</taxon>
        <taxon>Gunneridae</taxon>
        <taxon>Pentapetalae</taxon>
        <taxon>rosids</taxon>
        <taxon>fabids</taxon>
        <taxon>Fabales</taxon>
        <taxon>Fabaceae</taxon>
        <taxon>Papilionoideae</taxon>
        <taxon>50 kb inversion clade</taxon>
        <taxon>genistoids sensu lato</taxon>
        <taxon>core genistoids</taxon>
        <taxon>Crotalarieae</taxon>
        <taxon>Crotalaria</taxon>
    </lineage>
</organism>
<feature type="region of interest" description="Disordered" evidence="1">
    <location>
        <begin position="1"/>
        <end position="40"/>
    </location>
</feature>
<accession>A0AAN9FSX3</accession>
<feature type="compositionally biased region" description="Basic and acidic residues" evidence="1">
    <location>
        <begin position="18"/>
        <end position="30"/>
    </location>
</feature>